<feature type="region of interest" description="Disordered" evidence="1">
    <location>
        <begin position="1"/>
        <end position="44"/>
    </location>
</feature>
<gene>
    <name evidence="2" type="ORF">VXC91_26350</name>
</gene>
<evidence type="ECO:0000313" key="2">
    <source>
        <dbReference type="EMBL" id="MED7825412.1"/>
    </source>
</evidence>
<name>A0ABU7FNT2_9ACTN</name>
<keyword evidence="3" id="KW-1185">Reference proteome</keyword>
<dbReference type="RefSeq" id="WP_329509823.1">
    <property type="nucleotide sequence ID" value="NZ_BAAAYZ010000132.1"/>
</dbReference>
<accession>A0ABU7FNT2</accession>
<feature type="compositionally biased region" description="Basic and acidic residues" evidence="1">
    <location>
        <begin position="8"/>
        <end position="44"/>
    </location>
</feature>
<protein>
    <submittedName>
        <fullName evidence="2">Uncharacterized protein</fullName>
    </submittedName>
</protein>
<dbReference type="EMBL" id="JAYWVC010000108">
    <property type="protein sequence ID" value="MED7825412.1"/>
    <property type="molecule type" value="Genomic_DNA"/>
</dbReference>
<proteinExistence type="predicted"/>
<sequence>MTSAPTPRPKDLTEPPVRGADRDVDRALDKAAARSRPLDVQEDA</sequence>
<organism evidence="2 3">
    <name type="scientific">Streptomyces chiangmaiensis</name>
    <dbReference type="NCBI Taxonomy" id="766497"/>
    <lineage>
        <taxon>Bacteria</taxon>
        <taxon>Bacillati</taxon>
        <taxon>Actinomycetota</taxon>
        <taxon>Actinomycetes</taxon>
        <taxon>Kitasatosporales</taxon>
        <taxon>Streptomycetaceae</taxon>
        <taxon>Streptomyces</taxon>
    </lineage>
</organism>
<dbReference type="Proteomes" id="UP001333996">
    <property type="component" value="Unassembled WGS sequence"/>
</dbReference>
<reference evidence="2" key="1">
    <citation type="submission" date="2024-01" db="EMBL/GenBank/DDBJ databases">
        <title>First draft genome sequence data of TA4-1, the type strain of Gram-positive actinobacterium Streptomyces chiangmaiensis.</title>
        <authorList>
            <person name="Yasawong M."/>
            <person name="Nantapong N."/>
        </authorList>
    </citation>
    <scope>NUCLEOTIDE SEQUENCE</scope>
    <source>
        <strain evidence="2">TA4-1</strain>
    </source>
</reference>
<comment type="caution">
    <text evidence="2">The sequence shown here is derived from an EMBL/GenBank/DDBJ whole genome shotgun (WGS) entry which is preliminary data.</text>
</comment>
<evidence type="ECO:0000256" key="1">
    <source>
        <dbReference type="SAM" id="MobiDB-lite"/>
    </source>
</evidence>
<evidence type="ECO:0000313" key="3">
    <source>
        <dbReference type="Proteomes" id="UP001333996"/>
    </source>
</evidence>